<dbReference type="PANTHER" id="PTHR43297">
    <property type="entry name" value="OLIGOPEPTIDE TRANSPORT ATP-BINDING PROTEIN APPD"/>
    <property type="match status" value="1"/>
</dbReference>
<dbReference type="PROSITE" id="PS00211">
    <property type="entry name" value="ABC_TRANSPORTER_1"/>
    <property type="match status" value="1"/>
</dbReference>
<dbReference type="NCBIfam" id="TIGR01727">
    <property type="entry name" value="oligo_HPY"/>
    <property type="match status" value="1"/>
</dbReference>
<dbReference type="EMBL" id="CP050124">
    <property type="protein sequence ID" value="QIP37870.1"/>
    <property type="molecule type" value="Genomic_DNA"/>
</dbReference>
<dbReference type="PANTHER" id="PTHR43297:SF2">
    <property type="entry name" value="DIPEPTIDE TRANSPORT ATP-BINDING PROTEIN DPPD"/>
    <property type="match status" value="1"/>
</dbReference>
<evidence type="ECO:0000256" key="2">
    <source>
        <dbReference type="ARBA" id="ARBA00005417"/>
    </source>
</evidence>
<evidence type="ECO:0000256" key="7">
    <source>
        <dbReference type="ARBA" id="ARBA00023136"/>
    </source>
</evidence>
<dbReference type="PROSITE" id="PS50893">
    <property type="entry name" value="ABC_TRANSPORTER_2"/>
    <property type="match status" value="2"/>
</dbReference>
<dbReference type="Pfam" id="PF08352">
    <property type="entry name" value="oligo_HPY"/>
    <property type="match status" value="2"/>
</dbReference>
<keyword evidence="3" id="KW-0813">Transport</keyword>
<evidence type="ECO:0000313" key="9">
    <source>
        <dbReference type="EMBL" id="QIP37870.1"/>
    </source>
</evidence>
<proteinExistence type="inferred from homology"/>
<dbReference type="Pfam" id="PF00005">
    <property type="entry name" value="ABC_tran"/>
    <property type="match status" value="2"/>
</dbReference>
<sequence>MQHLTIETDAGAVIVDDVGLRVRAGETIAIVGESGSGKSVTARAITGLLPAGLSTTGHIQIDGRSFENADEKTWRSARGSAITWLPQDPFTMLSPLRNVKSAISDGIGTRIPRDELVKRLNEVGINDESVARKYPFQLSGGIRQRVGIACALSSDPRILVADEPTTALDVTSQRKVLSLMREVQRARGLALVLITHDLPVALSVADRIYVMYAGTVVEEFAPGELANRPLHPYTQSLLMADPPVDRKVARLASVAGGVPTPGDRRAECVFKPRCDYAIEDCAKGRPLLVEVGNRRTACVRSLDLTLPAHRASECARDRNSGPIVLSASRIKKRFGEHEALRGVTIEARRGQIVGIVGGSGSGKTTLARIIAGLEVADEGVVETPMETRERCRAKPVQMVFQDPSGTLNPSQTVGKILRNALAAGSMDSRPSDAVALLSLVGLPGSFADRKASSLSGGQRQRVAIARALGPRSQVLLSDEPTSALDVMVQAQVLNLLRDLRDELDVAMVFVTHDLGVARQMTDYLYVLERGHCVEHGPTEQVFDDPRHEYTRELLRGGPTYVDGPMAGVATVNH</sequence>
<dbReference type="Proteomes" id="UP000502345">
    <property type="component" value="Chromosome"/>
</dbReference>
<keyword evidence="4" id="KW-1003">Cell membrane</keyword>
<dbReference type="AlphaFoldDB" id="A0A6G9CM32"/>
<dbReference type="GO" id="GO:0016887">
    <property type="term" value="F:ATP hydrolysis activity"/>
    <property type="evidence" value="ECO:0007669"/>
    <property type="project" value="InterPro"/>
</dbReference>
<dbReference type="InterPro" id="IPR017871">
    <property type="entry name" value="ABC_transporter-like_CS"/>
</dbReference>
<evidence type="ECO:0000256" key="6">
    <source>
        <dbReference type="ARBA" id="ARBA00022840"/>
    </source>
</evidence>
<feature type="domain" description="ABC transporter" evidence="8">
    <location>
        <begin position="325"/>
        <end position="554"/>
    </location>
</feature>
<dbReference type="NCBIfam" id="NF008453">
    <property type="entry name" value="PRK11308.1"/>
    <property type="match status" value="2"/>
</dbReference>
<evidence type="ECO:0000256" key="4">
    <source>
        <dbReference type="ARBA" id="ARBA00022475"/>
    </source>
</evidence>
<dbReference type="GO" id="GO:0015833">
    <property type="term" value="P:peptide transport"/>
    <property type="evidence" value="ECO:0007669"/>
    <property type="project" value="InterPro"/>
</dbReference>
<comment type="subcellular location">
    <subcellularLocation>
        <location evidence="1">Cell membrane</location>
        <topology evidence="1">Peripheral membrane protein</topology>
    </subcellularLocation>
</comment>
<dbReference type="SUPFAM" id="SSF52540">
    <property type="entry name" value="P-loop containing nucleoside triphosphate hydrolases"/>
    <property type="match status" value="2"/>
</dbReference>
<evidence type="ECO:0000256" key="1">
    <source>
        <dbReference type="ARBA" id="ARBA00004202"/>
    </source>
</evidence>
<name>A0A6G9CM32_RHOER</name>
<feature type="domain" description="ABC transporter" evidence="8">
    <location>
        <begin position="1"/>
        <end position="238"/>
    </location>
</feature>
<evidence type="ECO:0000313" key="10">
    <source>
        <dbReference type="Proteomes" id="UP000502345"/>
    </source>
</evidence>
<accession>A0A6G9CM32</accession>
<organism evidence="9 10">
    <name type="scientific">Rhodococcus erythropolis</name>
    <name type="common">Arthrobacter picolinophilus</name>
    <dbReference type="NCBI Taxonomy" id="1833"/>
    <lineage>
        <taxon>Bacteria</taxon>
        <taxon>Bacillati</taxon>
        <taxon>Actinomycetota</taxon>
        <taxon>Actinomycetes</taxon>
        <taxon>Mycobacteriales</taxon>
        <taxon>Nocardiaceae</taxon>
        <taxon>Rhodococcus</taxon>
        <taxon>Rhodococcus erythropolis group</taxon>
    </lineage>
</organism>
<gene>
    <name evidence="9" type="ORF">G9444_0626</name>
</gene>
<dbReference type="InterPro" id="IPR027417">
    <property type="entry name" value="P-loop_NTPase"/>
</dbReference>
<dbReference type="InterPro" id="IPR013563">
    <property type="entry name" value="Oligopep_ABC_C"/>
</dbReference>
<reference evidence="9 10" key="1">
    <citation type="submission" date="2020-03" db="EMBL/GenBank/DDBJ databases">
        <title>Screen low temperature-resistant strains for efficient degradation of petroleum hydrocarbons under the low temperature.</title>
        <authorList>
            <person name="Wang Y."/>
            <person name="Chen J."/>
        </authorList>
    </citation>
    <scope>NUCLEOTIDE SEQUENCE [LARGE SCALE GENOMIC DNA]</scope>
    <source>
        <strain evidence="9 10">KB1</strain>
    </source>
</reference>
<dbReference type="InterPro" id="IPR050388">
    <property type="entry name" value="ABC_Ni/Peptide_Import"/>
</dbReference>
<evidence type="ECO:0000256" key="3">
    <source>
        <dbReference type="ARBA" id="ARBA00022448"/>
    </source>
</evidence>
<dbReference type="CDD" id="cd03257">
    <property type="entry name" value="ABC_NikE_OppD_transporters"/>
    <property type="match status" value="2"/>
</dbReference>
<comment type="similarity">
    <text evidence="2">Belongs to the ABC transporter superfamily.</text>
</comment>
<dbReference type="GO" id="GO:0005524">
    <property type="term" value="F:ATP binding"/>
    <property type="evidence" value="ECO:0007669"/>
    <property type="project" value="UniProtKB-KW"/>
</dbReference>
<keyword evidence="5" id="KW-0547">Nucleotide-binding</keyword>
<dbReference type="Gene3D" id="3.40.50.300">
    <property type="entry name" value="P-loop containing nucleotide triphosphate hydrolases"/>
    <property type="match status" value="2"/>
</dbReference>
<dbReference type="InterPro" id="IPR003593">
    <property type="entry name" value="AAA+_ATPase"/>
</dbReference>
<dbReference type="GO" id="GO:0005886">
    <property type="term" value="C:plasma membrane"/>
    <property type="evidence" value="ECO:0007669"/>
    <property type="project" value="UniProtKB-SubCell"/>
</dbReference>
<protein>
    <submittedName>
        <fullName evidence="9">ABC transporter ATP-binding protein</fullName>
    </submittedName>
</protein>
<keyword evidence="6 9" id="KW-0067">ATP-binding</keyword>
<dbReference type="InterPro" id="IPR003439">
    <property type="entry name" value="ABC_transporter-like_ATP-bd"/>
</dbReference>
<dbReference type="SMART" id="SM00382">
    <property type="entry name" value="AAA"/>
    <property type="match status" value="2"/>
</dbReference>
<keyword evidence="7" id="KW-0472">Membrane</keyword>
<evidence type="ECO:0000256" key="5">
    <source>
        <dbReference type="ARBA" id="ARBA00022741"/>
    </source>
</evidence>
<evidence type="ECO:0000259" key="8">
    <source>
        <dbReference type="PROSITE" id="PS50893"/>
    </source>
</evidence>